<evidence type="ECO:0000256" key="4">
    <source>
        <dbReference type="ARBA" id="ARBA00022722"/>
    </source>
</evidence>
<comment type="function">
    <text evidence="9">Single strand-specific metallo-endoribonuclease involved in late-stage 70S ribosome quality control and in maturation of the 3' terminus of the 16S rRNA.</text>
</comment>
<dbReference type="GeneID" id="84817900"/>
<evidence type="ECO:0000256" key="1">
    <source>
        <dbReference type="ARBA" id="ARBA00010875"/>
    </source>
</evidence>
<keyword evidence="7 9" id="KW-0378">Hydrolase</keyword>
<dbReference type="GO" id="GO:0004222">
    <property type="term" value="F:metalloendopeptidase activity"/>
    <property type="evidence" value="ECO:0007669"/>
    <property type="project" value="InterPro"/>
</dbReference>
<feature type="binding site" evidence="9">
    <location>
        <position position="142"/>
    </location>
    <ligand>
        <name>Zn(2+)</name>
        <dbReference type="ChEBI" id="CHEBI:29105"/>
        <note>catalytic</note>
    </ligand>
</feature>
<dbReference type="eggNOG" id="COG0319">
    <property type="taxonomic scope" value="Bacteria"/>
</dbReference>
<keyword evidence="4 9" id="KW-0540">Nuclease</keyword>
<comment type="cofactor">
    <cofactor evidence="9">
        <name>Zn(2+)</name>
        <dbReference type="ChEBI" id="CHEBI:29105"/>
    </cofactor>
    <text evidence="9">Binds 1 zinc ion.</text>
</comment>
<sequence length="176" mass="20013">MLVDIIDDQAYLAAGQEKLLHEVIEAAAKYLKLPGGIELDLSIVSNEEIQALNRDYRGLDKPTDVLSFALTEVSSEYDVDFAHLDLAEEAEETEDLEETEFEEEEAIPQHLGDIIISYPRAQEQAQDYGHSLDRELAFLAVHGFLHLNGYDHQTEEEAQEMFRIQEEVLTTYGLTR</sequence>
<keyword evidence="3 9" id="KW-0698">rRNA processing</keyword>
<keyword evidence="5 9" id="KW-0479">Metal-binding</keyword>
<gene>
    <name evidence="9" type="primary">ybeY</name>
    <name evidence="10" type="ORF">GCWU000182_001396</name>
</gene>
<keyword evidence="9" id="KW-0963">Cytoplasm</keyword>
<evidence type="ECO:0000313" key="10">
    <source>
        <dbReference type="EMBL" id="ESK65235.1"/>
    </source>
</evidence>
<organism evidence="10 11">
    <name type="scientific">Abiotrophia defectiva ATCC 49176</name>
    <dbReference type="NCBI Taxonomy" id="592010"/>
    <lineage>
        <taxon>Bacteria</taxon>
        <taxon>Bacillati</taxon>
        <taxon>Bacillota</taxon>
        <taxon>Bacilli</taxon>
        <taxon>Lactobacillales</taxon>
        <taxon>Aerococcaceae</taxon>
        <taxon>Abiotrophia</taxon>
    </lineage>
</organism>
<dbReference type="GO" id="GO:0004521">
    <property type="term" value="F:RNA endonuclease activity"/>
    <property type="evidence" value="ECO:0007669"/>
    <property type="project" value="UniProtKB-UniRule"/>
</dbReference>
<dbReference type="GO" id="GO:0005737">
    <property type="term" value="C:cytoplasm"/>
    <property type="evidence" value="ECO:0007669"/>
    <property type="project" value="UniProtKB-SubCell"/>
</dbReference>
<feature type="binding site" evidence="9">
    <location>
        <position position="152"/>
    </location>
    <ligand>
        <name>Zn(2+)</name>
        <dbReference type="ChEBI" id="CHEBI:29105"/>
        <note>catalytic</note>
    </ligand>
</feature>
<feature type="binding site" evidence="9">
    <location>
        <position position="146"/>
    </location>
    <ligand>
        <name>Zn(2+)</name>
        <dbReference type="ChEBI" id="CHEBI:29105"/>
        <note>catalytic</note>
    </ligand>
</feature>
<evidence type="ECO:0000256" key="5">
    <source>
        <dbReference type="ARBA" id="ARBA00022723"/>
    </source>
</evidence>
<dbReference type="AlphaFoldDB" id="W1Q2B1"/>
<dbReference type="InterPro" id="IPR002036">
    <property type="entry name" value="YbeY"/>
</dbReference>
<dbReference type="Gene3D" id="3.40.390.30">
    <property type="entry name" value="Metalloproteases ('zincins'), catalytic domain"/>
    <property type="match status" value="1"/>
</dbReference>
<evidence type="ECO:0000313" key="11">
    <source>
        <dbReference type="Proteomes" id="UP000019050"/>
    </source>
</evidence>
<dbReference type="EC" id="3.1.-.-" evidence="9"/>
<dbReference type="STRING" id="592010.GCWU000182_001396"/>
<keyword evidence="11" id="KW-1185">Reference proteome</keyword>
<evidence type="ECO:0000256" key="9">
    <source>
        <dbReference type="HAMAP-Rule" id="MF_00009"/>
    </source>
</evidence>
<evidence type="ECO:0000256" key="6">
    <source>
        <dbReference type="ARBA" id="ARBA00022759"/>
    </source>
</evidence>
<dbReference type="HAMAP" id="MF_00009">
    <property type="entry name" value="Endoribonucl_YbeY"/>
    <property type="match status" value="1"/>
</dbReference>
<dbReference type="InterPro" id="IPR023091">
    <property type="entry name" value="MetalPrtase_cat_dom_sf_prd"/>
</dbReference>
<evidence type="ECO:0000256" key="8">
    <source>
        <dbReference type="ARBA" id="ARBA00022833"/>
    </source>
</evidence>
<dbReference type="PROSITE" id="PS01306">
    <property type="entry name" value="UPF0054"/>
    <property type="match status" value="1"/>
</dbReference>
<dbReference type="EMBL" id="ACIN03000013">
    <property type="protein sequence ID" value="ESK65235.1"/>
    <property type="molecule type" value="Genomic_DNA"/>
</dbReference>
<comment type="subcellular location">
    <subcellularLocation>
        <location evidence="9">Cytoplasm</location>
    </subcellularLocation>
</comment>
<dbReference type="Proteomes" id="UP000019050">
    <property type="component" value="Unassembled WGS sequence"/>
</dbReference>
<evidence type="ECO:0000256" key="7">
    <source>
        <dbReference type="ARBA" id="ARBA00022801"/>
    </source>
</evidence>
<accession>W1Q2B1</accession>
<dbReference type="GO" id="GO:0006364">
    <property type="term" value="P:rRNA processing"/>
    <property type="evidence" value="ECO:0007669"/>
    <property type="project" value="UniProtKB-UniRule"/>
</dbReference>
<dbReference type="HOGENOM" id="CLU_106710_3_0_9"/>
<comment type="caution">
    <text evidence="10">The sequence shown here is derived from an EMBL/GenBank/DDBJ whole genome shotgun (WGS) entry which is preliminary data.</text>
</comment>
<dbReference type="RefSeq" id="WP_023392038.1">
    <property type="nucleotide sequence ID" value="NZ_KI535340.1"/>
</dbReference>
<keyword evidence="2 9" id="KW-0690">Ribosome biogenesis</keyword>
<evidence type="ECO:0000256" key="2">
    <source>
        <dbReference type="ARBA" id="ARBA00022517"/>
    </source>
</evidence>
<protein>
    <recommendedName>
        <fullName evidence="9">Endoribonuclease YbeY</fullName>
        <ecNumber evidence="9">3.1.-.-</ecNumber>
    </recommendedName>
</protein>
<dbReference type="SUPFAM" id="SSF55486">
    <property type="entry name" value="Metalloproteases ('zincins'), catalytic domain"/>
    <property type="match status" value="1"/>
</dbReference>
<evidence type="ECO:0000256" key="3">
    <source>
        <dbReference type="ARBA" id="ARBA00022552"/>
    </source>
</evidence>
<name>W1Q2B1_ABIDE</name>
<comment type="similarity">
    <text evidence="1 9">Belongs to the endoribonuclease YbeY family.</text>
</comment>
<dbReference type="PANTHER" id="PTHR46986:SF1">
    <property type="entry name" value="ENDORIBONUCLEASE YBEY, CHLOROPLASTIC"/>
    <property type="match status" value="1"/>
</dbReference>
<dbReference type="Pfam" id="PF02130">
    <property type="entry name" value="YbeY"/>
    <property type="match status" value="1"/>
</dbReference>
<dbReference type="NCBIfam" id="TIGR00043">
    <property type="entry name" value="rRNA maturation RNase YbeY"/>
    <property type="match status" value="1"/>
</dbReference>
<dbReference type="PANTHER" id="PTHR46986">
    <property type="entry name" value="ENDORIBONUCLEASE YBEY, CHLOROPLASTIC"/>
    <property type="match status" value="1"/>
</dbReference>
<keyword evidence="6 9" id="KW-0255">Endonuclease</keyword>
<reference evidence="10" key="1">
    <citation type="submission" date="2013-06" db="EMBL/GenBank/DDBJ databases">
        <authorList>
            <person name="Weinstock G."/>
            <person name="Sodergren E."/>
            <person name="Clifton S."/>
            <person name="Fulton L."/>
            <person name="Fulton B."/>
            <person name="Courtney L."/>
            <person name="Fronick C."/>
            <person name="Harrison M."/>
            <person name="Strong C."/>
            <person name="Farmer C."/>
            <person name="Delahaunty K."/>
            <person name="Markovic C."/>
            <person name="Hall O."/>
            <person name="Minx P."/>
            <person name="Tomlinson C."/>
            <person name="Mitreva M."/>
            <person name="Nelson J."/>
            <person name="Hou S."/>
            <person name="Wollam A."/>
            <person name="Pepin K.H."/>
            <person name="Johnson M."/>
            <person name="Bhonagiri V."/>
            <person name="Nash W.E."/>
            <person name="Warren W."/>
            <person name="Chinwalla A."/>
            <person name="Mardis E.R."/>
            <person name="Wilson R.K."/>
        </authorList>
    </citation>
    <scope>NUCLEOTIDE SEQUENCE [LARGE SCALE GENOMIC DNA]</scope>
    <source>
        <strain evidence="10">ATCC 49176</strain>
    </source>
</reference>
<proteinExistence type="inferred from homology"/>
<dbReference type="InterPro" id="IPR020549">
    <property type="entry name" value="YbeY_CS"/>
</dbReference>
<dbReference type="GO" id="GO:0008270">
    <property type="term" value="F:zinc ion binding"/>
    <property type="evidence" value="ECO:0007669"/>
    <property type="project" value="UniProtKB-UniRule"/>
</dbReference>
<dbReference type="OrthoDB" id="9807740at2"/>
<keyword evidence="8 9" id="KW-0862">Zinc</keyword>